<dbReference type="GO" id="GO:0010420">
    <property type="term" value="F:polyprenyldihydroxybenzoate methyltransferase activity"/>
    <property type="evidence" value="ECO:0007669"/>
    <property type="project" value="InterPro"/>
</dbReference>
<keyword evidence="5" id="KW-0812">Transmembrane</keyword>
<protein>
    <recommendedName>
        <fullName evidence="6">Methyltransferase type 11 domain-containing protein</fullName>
    </recommendedName>
</protein>
<reference evidence="7" key="1">
    <citation type="journal article" date="2016" name="Sci. Rep.">
        <title>Molecular characterization of firefly nuptial gifts: a multi-omics approach sheds light on postcopulatory sexual selection.</title>
        <authorList>
            <person name="Al-Wathiqui N."/>
            <person name="Fallon T.R."/>
            <person name="South A."/>
            <person name="Weng J.K."/>
            <person name="Lewis S.M."/>
        </authorList>
    </citation>
    <scope>NUCLEOTIDE SEQUENCE</scope>
</reference>
<dbReference type="NCBIfam" id="TIGR01983">
    <property type="entry name" value="UbiG"/>
    <property type="match status" value="1"/>
</dbReference>
<dbReference type="InterPro" id="IPR013216">
    <property type="entry name" value="Methyltransf_11"/>
</dbReference>
<dbReference type="InterPro" id="IPR010233">
    <property type="entry name" value="UbiG_MeTrfase"/>
</dbReference>
<keyword evidence="4" id="KW-0949">S-adenosyl-L-methionine</keyword>
<dbReference type="GO" id="GO:0061542">
    <property type="term" value="F:3-demethylubiquinol 3-O-methyltransferase activity"/>
    <property type="evidence" value="ECO:0007669"/>
    <property type="project" value="InterPro"/>
</dbReference>
<name>A0A1Y1LXV4_PHOPY</name>
<dbReference type="EMBL" id="GEZM01049741">
    <property type="protein sequence ID" value="JAV75888.1"/>
    <property type="molecule type" value="Transcribed_RNA"/>
</dbReference>
<evidence type="ECO:0000256" key="2">
    <source>
        <dbReference type="ARBA" id="ARBA00022679"/>
    </source>
</evidence>
<keyword evidence="2" id="KW-0808">Transferase</keyword>
<dbReference type="InterPro" id="IPR029063">
    <property type="entry name" value="SAM-dependent_MTases_sf"/>
</dbReference>
<dbReference type="EMBL" id="GEZM01049742">
    <property type="protein sequence ID" value="JAV75887.1"/>
    <property type="molecule type" value="Transcribed_RNA"/>
</dbReference>
<evidence type="ECO:0000256" key="5">
    <source>
        <dbReference type="SAM" id="Phobius"/>
    </source>
</evidence>
<evidence type="ECO:0000259" key="6">
    <source>
        <dbReference type="Pfam" id="PF08241"/>
    </source>
</evidence>
<keyword evidence="1" id="KW-0489">Methyltransferase</keyword>
<dbReference type="CDD" id="cd02440">
    <property type="entry name" value="AdoMet_MTases"/>
    <property type="match status" value="1"/>
</dbReference>
<keyword evidence="5" id="KW-0472">Membrane</keyword>
<sequence length="268" mass="30163">MSDQPTTIIKSRLSYFQQFSEDWWKEDGEMRLLHGNNRLLGSFMHDELTRHGYLTEGDNCLTKVRVLDVGCGGGFLSEILAKMGCEVTGIDVTSNLVEAAKIHASSDPLTSKTVYITESVEDHAKNNAEKYDVVVSNFVIEHVDDKEYFLNLCMQCVKPGGLFFVTAINKTFLSWLIIITLYKNLFKIIHADMHEWSQFTPVQYTRQIILKSKSSSALVSISAPGNFQIILKYSTRADTDTVCCRGNGRGHRFGGLLTLLKQENGSFK</sequence>
<dbReference type="AlphaFoldDB" id="A0A1Y1LXV4"/>
<keyword evidence="5" id="KW-1133">Transmembrane helix</keyword>
<feature type="domain" description="Methyltransferase type 11" evidence="6">
    <location>
        <begin position="67"/>
        <end position="165"/>
    </location>
</feature>
<organism evidence="7">
    <name type="scientific">Photinus pyralis</name>
    <name type="common">Common eastern firefly</name>
    <name type="synonym">Lampyris pyralis</name>
    <dbReference type="NCBI Taxonomy" id="7054"/>
    <lineage>
        <taxon>Eukaryota</taxon>
        <taxon>Metazoa</taxon>
        <taxon>Ecdysozoa</taxon>
        <taxon>Arthropoda</taxon>
        <taxon>Hexapoda</taxon>
        <taxon>Insecta</taxon>
        <taxon>Pterygota</taxon>
        <taxon>Neoptera</taxon>
        <taxon>Endopterygota</taxon>
        <taxon>Coleoptera</taxon>
        <taxon>Polyphaga</taxon>
        <taxon>Elateriformia</taxon>
        <taxon>Elateroidea</taxon>
        <taxon>Lampyridae</taxon>
        <taxon>Lampyrinae</taxon>
        <taxon>Photinus</taxon>
    </lineage>
</organism>
<evidence type="ECO:0000256" key="3">
    <source>
        <dbReference type="ARBA" id="ARBA00022688"/>
    </source>
</evidence>
<dbReference type="Pfam" id="PF08241">
    <property type="entry name" value="Methyltransf_11"/>
    <property type="match status" value="1"/>
</dbReference>
<keyword evidence="3" id="KW-0831">Ubiquinone biosynthesis</keyword>
<dbReference type="GO" id="GO:0032259">
    <property type="term" value="P:methylation"/>
    <property type="evidence" value="ECO:0007669"/>
    <property type="project" value="UniProtKB-KW"/>
</dbReference>
<accession>A0A1Y1LXV4</accession>
<dbReference type="SUPFAM" id="SSF53335">
    <property type="entry name" value="S-adenosyl-L-methionine-dependent methyltransferases"/>
    <property type="match status" value="1"/>
</dbReference>
<dbReference type="PANTHER" id="PTHR43464">
    <property type="entry name" value="METHYLTRANSFERASE"/>
    <property type="match status" value="1"/>
</dbReference>
<evidence type="ECO:0000256" key="4">
    <source>
        <dbReference type="ARBA" id="ARBA00022691"/>
    </source>
</evidence>
<evidence type="ECO:0000313" key="7">
    <source>
        <dbReference type="EMBL" id="JAV75887.1"/>
    </source>
</evidence>
<feature type="transmembrane region" description="Helical" evidence="5">
    <location>
        <begin position="161"/>
        <end position="182"/>
    </location>
</feature>
<dbReference type="PANTHER" id="PTHR43464:SF19">
    <property type="entry name" value="UBIQUINONE BIOSYNTHESIS O-METHYLTRANSFERASE, MITOCHONDRIAL"/>
    <property type="match status" value="1"/>
</dbReference>
<dbReference type="Gene3D" id="3.40.50.150">
    <property type="entry name" value="Vaccinia Virus protein VP39"/>
    <property type="match status" value="1"/>
</dbReference>
<proteinExistence type="predicted"/>
<evidence type="ECO:0000256" key="1">
    <source>
        <dbReference type="ARBA" id="ARBA00022603"/>
    </source>
</evidence>
<dbReference type="GO" id="GO:0005739">
    <property type="term" value="C:mitochondrion"/>
    <property type="evidence" value="ECO:0007669"/>
    <property type="project" value="TreeGrafter"/>
</dbReference>